<dbReference type="GO" id="GO:0010961">
    <property type="term" value="P:intracellular magnesium ion homeostasis"/>
    <property type="evidence" value="ECO:0007669"/>
    <property type="project" value="TreeGrafter"/>
</dbReference>
<keyword evidence="9" id="KW-1185">Reference proteome</keyword>
<feature type="compositionally biased region" description="Low complexity" evidence="6">
    <location>
        <begin position="252"/>
        <end position="261"/>
    </location>
</feature>
<dbReference type="SUPFAM" id="SSF143865">
    <property type="entry name" value="CorA soluble domain-like"/>
    <property type="match status" value="1"/>
</dbReference>
<feature type="compositionally biased region" description="Polar residues" evidence="6">
    <location>
        <begin position="194"/>
        <end position="203"/>
    </location>
</feature>
<evidence type="ECO:0000256" key="6">
    <source>
        <dbReference type="SAM" id="MobiDB-lite"/>
    </source>
</evidence>
<feature type="compositionally biased region" description="Low complexity" evidence="6">
    <location>
        <begin position="141"/>
        <end position="150"/>
    </location>
</feature>
<organism evidence="8 9">
    <name type="scientific">Powellomyces hirtus</name>
    <dbReference type="NCBI Taxonomy" id="109895"/>
    <lineage>
        <taxon>Eukaryota</taxon>
        <taxon>Fungi</taxon>
        <taxon>Fungi incertae sedis</taxon>
        <taxon>Chytridiomycota</taxon>
        <taxon>Chytridiomycota incertae sedis</taxon>
        <taxon>Chytridiomycetes</taxon>
        <taxon>Spizellomycetales</taxon>
        <taxon>Powellomycetaceae</taxon>
        <taxon>Powellomyces</taxon>
    </lineage>
</organism>
<evidence type="ECO:0000256" key="7">
    <source>
        <dbReference type="SAM" id="Phobius"/>
    </source>
</evidence>
<feature type="compositionally biased region" description="Polar residues" evidence="6">
    <location>
        <begin position="58"/>
        <end position="71"/>
    </location>
</feature>
<feature type="region of interest" description="Disordered" evidence="6">
    <location>
        <begin position="1"/>
        <end position="93"/>
    </location>
</feature>
<feature type="transmembrane region" description="Helical" evidence="7">
    <location>
        <begin position="687"/>
        <end position="705"/>
    </location>
</feature>
<protein>
    <recommendedName>
        <fullName evidence="10">Magnesium transporter</fullName>
    </recommendedName>
</protein>
<dbReference type="InterPro" id="IPR045861">
    <property type="entry name" value="CorA_cytoplasmic_dom"/>
</dbReference>
<feature type="compositionally biased region" description="Basic and acidic residues" evidence="6">
    <location>
        <begin position="230"/>
        <end position="248"/>
    </location>
</feature>
<dbReference type="STRING" id="109895.A0A507EAY1"/>
<keyword evidence="3 7" id="KW-0812">Transmembrane</keyword>
<evidence type="ECO:0000256" key="4">
    <source>
        <dbReference type="ARBA" id="ARBA00022989"/>
    </source>
</evidence>
<dbReference type="PANTHER" id="PTHR21535">
    <property type="entry name" value="MAGNESIUM AND COBALT TRANSPORT PROTEIN/MITOCHONDRIAL IMPORT INNER MEMBRANE TRANSLOCASE SUBUNIT TIM8"/>
    <property type="match status" value="1"/>
</dbReference>
<feature type="region of interest" description="Disordered" evidence="6">
    <location>
        <begin position="179"/>
        <end position="261"/>
    </location>
</feature>
<dbReference type="PANTHER" id="PTHR21535:SF51">
    <property type="entry name" value="MANGANESE RESISTANCE PROTEIN MNR2"/>
    <property type="match status" value="1"/>
</dbReference>
<dbReference type="GO" id="GO:0015095">
    <property type="term" value="F:magnesium ion transmembrane transporter activity"/>
    <property type="evidence" value="ECO:0007669"/>
    <property type="project" value="TreeGrafter"/>
</dbReference>
<comment type="subcellular location">
    <subcellularLocation>
        <location evidence="1">Membrane</location>
        <topology evidence="1">Multi-pass membrane protein</topology>
    </subcellularLocation>
</comment>
<evidence type="ECO:0000256" key="3">
    <source>
        <dbReference type="ARBA" id="ARBA00022692"/>
    </source>
</evidence>
<dbReference type="InterPro" id="IPR045863">
    <property type="entry name" value="CorA_TM1_TM2"/>
</dbReference>
<dbReference type="InterPro" id="IPR002523">
    <property type="entry name" value="MgTranspt_CorA/ZnTranspt_ZntB"/>
</dbReference>
<evidence type="ECO:0000256" key="5">
    <source>
        <dbReference type="ARBA" id="ARBA00023136"/>
    </source>
</evidence>
<proteinExistence type="inferred from homology"/>
<evidence type="ECO:0000313" key="9">
    <source>
        <dbReference type="Proteomes" id="UP000318582"/>
    </source>
</evidence>
<feature type="compositionally biased region" description="Polar residues" evidence="6">
    <location>
        <begin position="1"/>
        <end position="21"/>
    </location>
</feature>
<feature type="region of interest" description="Disordered" evidence="6">
    <location>
        <begin position="129"/>
        <end position="158"/>
    </location>
</feature>
<comment type="caution">
    <text evidence="8">The sequence shown here is derived from an EMBL/GenBank/DDBJ whole genome shotgun (WGS) entry which is preliminary data.</text>
</comment>
<keyword evidence="5 7" id="KW-0472">Membrane</keyword>
<keyword evidence="4 7" id="KW-1133">Transmembrane helix</keyword>
<dbReference type="Gene3D" id="3.30.460.20">
    <property type="entry name" value="CorA soluble domain-like"/>
    <property type="match status" value="1"/>
</dbReference>
<name>A0A507EAY1_9FUNG</name>
<evidence type="ECO:0000256" key="2">
    <source>
        <dbReference type="ARBA" id="ARBA00009765"/>
    </source>
</evidence>
<dbReference type="EMBL" id="QEAQ01000017">
    <property type="protein sequence ID" value="TPX60220.1"/>
    <property type="molecule type" value="Genomic_DNA"/>
</dbReference>
<feature type="compositionally biased region" description="Low complexity" evidence="6">
    <location>
        <begin position="79"/>
        <end position="93"/>
    </location>
</feature>
<dbReference type="GO" id="GO:0016020">
    <property type="term" value="C:membrane"/>
    <property type="evidence" value="ECO:0007669"/>
    <property type="project" value="UniProtKB-SubCell"/>
</dbReference>
<evidence type="ECO:0000313" key="8">
    <source>
        <dbReference type="EMBL" id="TPX60220.1"/>
    </source>
</evidence>
<feature type="transmembrane region" description="Helical" evidence="7">
    <location>
        <begin position="725"/>
        <end position="743"/>
    </location>
</feature>
<feature type="compositionally biased region" description="Low complexity" evidence="6">
    <location>
        <begin position="27"/>
        <end position="47"/>
    </location>
</feature>
<dbReference type="Gene3D" id="1.20.58.340">
    <property type="entry name" value="Magnesium transport protein CorA, transmembrane region"/>
    <property type="match status" value="2"/>
</dbReference>
<dbReference type="Pfam" id="PF01544">
    <property type="entry name" value="CorA"/>
    <property type="match status" value="1"/>
</dbReference>
<dbReference type="Proteomes" id="UP000318582">
    <property type="component" value="Unassembled WGS sequence"/>
</dbReference>
<sequence length="751" mass="83645">MENNQVDITQTPPAPVTSQLTKLFAKSTASSPASSHPSSPLVSRRSSFQASKGKVPSQFLSKTSSLSQVPQDGSGGGPSSSSHSEPTETTTLLSCSRSSVSLLSYRRRSMLPSCMTSRRESVTITIPDGRESFPRARRRSLSSPSPTRPLLSKEVRQHTRDDTIPPVFFSLRGYERRVRRSGSSTKSRLARSYASATTLSAKNEGTKNPRFGTASEDLTAARSVSGPCVAEEKLLHRRHDSGPADSRRRPTSPLASSSSSSSSASALSVLSLGDADAYVDAWKDWDTNSQSSLEELEPKGADWLYRQMEKGTTSDESINSSIGRDHIHHTASRNVFLRTESADERQYMDFSPIEHAFLTEHDAYIQSSALLFEGSASRGAAQYEDLVEPQCTFYSPTVGVVKAKRFQDFAGDNGHWLREQAKTGNFWIDVHRPPAAELALIAKVFGIHALTLEDILDVDIRREKCEAYNEYISLAVGTFDLYEESPNYLGTTMLWILVFPHCILTFHMDPLPQIPSTIQRLSRIHNLTERKFKHPHTVFHTAWVCYLLIDDVLDKLDPLVHRIEDEADQIEDLVLYGWEDDEDAELGTEMLQRMHAARKQNTMLLRLLSDKVGILKGVVKKGVKGIGTNVLWGDELGLYFESLQDRTIADIQRLKHFDEMLTRQYLEEISLCLNAASKRSGELARKMTAIVTLLVPVGALTGMMGINVKVPGQPDEDVNSDLTNFWFATALMVGLFGGSYVLAKRWRWFSD</sequence>
<evidence type="ECO:0000256" key="1">
    <source>
        <dbReference type="ARBA" id="ARBA00004141"/>
    </source>
</evidence>
<accession>A0A507EAY1</accession>
<reference evidence="8 9" key="1">
    <citation type="journal article" date="2019" name="Sci. Rep.">
        <title>Comparative genomics of chytrid fungi reveal insights into the obligate biotrophic and pathogenic lifestyle of Synchytrium endobioticum.</title>
        <authorList>
            <person name="van de Vossenberg B.T.L.H."/>
            <person name="Warris S."/>
            <person name="Nguyen H.D.T."/>
            <person name="van Gent-Pelzer M.P.E."/>
            <person name="Joly D.L."/>
            <person name="van de Geest H.C."/>
            <person name="Bonants P.J.M."/>
            <person name="Smith D.S."/>
            <person name="Levesque C.A."/>
            <person name="van der Lee T.A.J."/>
        </authorList>
    </citation>
    <scope>NUCLEOTIDE SEQUENCE [LARGE SCALE GENOMIC DNA]</scope>
    <source>
        <strain evidence="8 9">CBS 809.83</strain>
    </source>
</reference>
<comment type="similarity">
    <text evidence="2">Belongs to the CorA metal ion transporter (MIT) (TC 1.A.35) family.</text>
</comment>
<evidence type="ECO:0008006" key="10">
    <source>
        <dbReference type="Google" id="ProtNLM"/>
    </source>
</evidence>
<dbReference type="SUPFAM" id="SSF144083">
    <property type="entry name" value="Magnesium transport protein CorA, transmembrane region"/>
    <property type="match status" value="1"/>
</dbReference>
<gene>
    <name evidence="8" type="ORF">PhCBS80983_g01897</name>
</gene>
<dbReference type="AlphaFoldDB" id="A0A507EAY1"/>